<evidence type="ECO:0000313" key="3">
    <source>
        <dbReference type="Proteomes" id="UP000312032"/>
    </source>
</evidence>
<feature type="region of interest" description="Disordered" evidence="1">
    <location>
        <begin position="176"/>
        <end position="214"/>
    </location>
</feature>
<name>A0A5C4U2Q8_9CORY</name>
<accession>A0A5C4U2Q8</accession>
<dbReference type="AlphaFoldDB" id="A0A5C4U2Q8"/>
<dbReference type="EMBL" id="VDHJ01000009">
    <property type="protein sequence ID" value="TNL96773.1"/>
    <property type="molecule type" value="Genomic_DNA"/>
</dbReference>
<dbReference type="RefSeq" id="WP_139465802.1">
    <property type="nucleotide sequence ID" value="NZ_VDHJ01000009.1"/>
</dbReference>
<feature type="compositionally biased region" description="Basic and acidic residues" evidence="1">
    <location>
        <begin position="184"/>
        <end position="214"/>
    </location>
</feature>
<protein>
    <submittedName>
        <fullName evidence="2">Uncharacterized protein</fullName>
    </submittedName>
</protein>
<gene>
    <name evidence="2" type="ORF">FHE74_07050</name>
</gene>
<comment type="caution">
    <text evidence="2">The sequence shown here is derived from an EMBL/GenBank/DDBJ whole genome shotgun (WGS) entry which is preliminary data.</text>
</comment>
<dbReference type="OrthoDB" id="4417584at2"/>
<organism evidence="2 3">
    <name type="scientific">Corynebacterium tapiri</name>
    <dbReference type="NCBI Taxonomy" id="1448266"/>
    <lineage>
        <taxon>Bacteria</taxon>
        <taxon>Bacillati</taxon>
        <taxon>Actinomycetota</taxon>
        <taxon>Actinomycetes</taxon>
        <taxon>Mycobacteriales</taxon>
        <taxon>Corynebacteriaceae</taxon>
        <taxon>Corynebacterium</taxon>
    </lineage>
</organism>
<reference evidence="2 3" key="1">
    <citation type="submission" date="2019-06" db="EMBL/GenBank/DDBJ databases">
        <authorList>
            <person name="Li J."/>
        </authorList>
    </citation>
    <scope>NUCLEOTIDE SEQUENCE [LARGE SCALE GENOMIC DNA]</scope>
    <source>
        <strain evidence="2 3">LMG 28165</strain>
    </source>
</reference>
<sequence>MRLRTFNNEVNMPFGATISPRRKIAAVALAIMTVIPVSGCGYFSGWIEKAETSPSGNTAVSLDDSGAITVHMVACDIQVESIEINIESDTPGKPLTERIDLDEPAGGYIAKTLPRSTSHEPPVLDIIMNDPQQQFWIAPITYKVDSDEKRFVPWIYGLTMSELEKYPRGSLIDQKYVPPSEARTPGEVRVKEEVSLDQFKHGESSTRPENCHVD</sequence>
<evidence type="ECO:0000313" key="2">
    <source>
        <dbReference type="EMBL" id="TNL96773.1"/>
    </source>
</evidence>
<evidence type="ECO:0000256" key="1">
    <source>
        <dbReference type="SAM" id="MobiDB-lite"/>
    </source>
</evidence>
<keyword evidence="3" id="KW-1185">Reference proteome</keyword>
<dbReference type="Proteomes" id="UP000312032">
    <property type="component" value="Unassembled WGS sequence"/>
</dbReference>
<proteinExistence type="predicted"/>